<gene>
    <name evidence="6" type="ORF">PCAR00345_LOCUS218</name>
</gene>
<evidence type="ECO:0000256" key="2">
    <source>
        <dbReference type="ARBA" id="ARBA00022692"/>
    </source>
</evidence>
<feature type="transmembrane region" description="Helical" evidence="5">
    <location>
        <begin position="81"/>
        <end position="102"/>
    </location>
</feature>
<dbReference type="SMART" id="SM01417">
    <property type="entry name" value="Solute_trans_a"/>
    <property type="match status" value="1"/>
</dbReference>
<dbReference type="PANTHER" id="PTHR23423">
    <property type="entry name" value="ORGANIC SOLUTE TRANSPORTER-RELATED"/>
    <property type="match status" value="1"/>
</dbReference>
<evidence type="ECO:0000313" key="6">
    <source>
        <dbReference type="EMBL" id="CAE0747636.1"/>
    </source>
</evidence>
<organism evidence="6">
    <name type="scientific">Chrysotila carterae</name>
    <name type="common">Marine alga</name>
    <name type="synonym">Syracosphaera carterae</name>
    <dbReference type="NCBI Taxonomy" id="13221"/>
    <lineage>
        <taxon>Eukaryota</taxon>
        <taxon>Haptista</taxon>
        <taxon>Haptophyta</taxon>
        <taxon>Prymnesiophyceae</taxon>
        <taxon>Isochrysidales</taxon>
        <taxon>Isochrysidaceae</taxon>
        <taxon>Chrysotila</taxon>
    </lineage>
</organism>
<accession>A0A7S4AXZ5</accession>
<comment type="subcellular location">
    <subcellularLocation>
        <location evidence="1">Membrane</location>
        <topology evidence="1">Multi-pass membrane protein</topology>
    </subcellularLocation>
</comment>
<name>A0A7S4AXZ5_CHRCT</name>
<dbReference type="EMBL" id="HBIZ01000402">
    <property type="protein sequence ID" value="CAE0747636.1"/>
    <property type="molecule type" value="Transcribed_RNA"/>
</dbReference>
<dbReference type="InterPro" id="IPR005178">
    <property type="entry name" value="Ostalpha/TMEM184C"/>
</dbReference>
<dbReference type="Pfam" id="PF03619">
    <property type="entry name" value="Solute_trans_a"/>
    <property type="match status" value="1"/>
</dbReference>
<keyword evidence="2 5" id="KW-0812">Transmembrane</keyword>
<evidence type="ECO:0000256" key="1">
    <source>
        <dbReference type="ARBA" id="ARBA00004141"/>
    </source>
</evidence>
<evidence type="ECO:0000256" key="3">
    <source>
        <dbReference type="ARBA" id="ARBA00022989"/>
    </source>
</evidence>
<feature type="transmembrane region" description="Helical" evidence="5">
    <location>
        <begin position="114"/>
        <end position="133"/>
    </location>
</feature>
<keyword evidence="3 5" id="KW-1133">Transmembrane helix</keyword>
<evidence type="ECO:0000256" key="5">
    <source>
        <dbReference type="SAM" id="Phobius"/>
    </source>
</evidence>
<proteinExistence type="predicted"/>
<evidence type="ECO:0000256" key="4">
    <source>
        <dbReference type="ARBA" id="ARBA00023136"/>
    </source>
</evidence>
<feature type="transmembrane region" description="Helical" evidence="5">
    <location>
        <begin position="44"/>
        <end position="69"/>
    </location>
</feature>
<dbReference type="GO" id="GO:0016020">
    <property type="term" value="C:membrane"/>
    <property type="evidence" value="ECO:0007669"/>
    <property type="project" value="UniProtKB-SubCell"/>
</dbReference>
<feature type="transmembrane region" description="Helical" evidence="5">
    <location>
        <begin position="254"/>
        <end position="279"/>
    </location>
</feature>
<feature type="transmembrane region" description="Helical" evidence="5">
    <location>
        <begin position="225"/>
        <end position="242"/>
    </location>
</feature>
<protein>
    <submittedName>
        <fullName evidence="6">Uncharacterized protein</fullName>
    </submittedName>
</protein>
<keyword evidence="4 5" id="KW-0472">Membrane</keyword>
<reference evidence="6" key="1">
    <citation type="submission" date="2021-01" db="EMBL/GenBank/DDBJ databases">
        <authorList>
            <person name="Corre E."/>
            <person name="Pelletier E."/>
            <person name="Niang G."/>
            <person name="Scheremetjew M."/>
            <person name="Finn R."/>
            <person name="Kale V."/>
            <person name="Holt S."/>
            <person name="Cochrane G."/>
            <person name="Meng A."/>
            <person name="Brown T."/>
            <person name="Cohen L."/>
        </authorList>
    </citation>
    <scope>NUCLEOTIDE SEQUENCE</scope>
    <source>
        <strain evidence="6">CCMP645</strain>
    </source>
</reference>
<dbReference type="AlphaFoldDB" id="A0A7S4AXZ5"/>
<sequence length="382" mass="42824">MSSAGESSRAPLVRGRYETEHFFAPREACTTIGDFAARIAPAEFLVGLVCTLLALACSLALHLTTNNLLRENTRCSAQRGLYSIICRLGPAFAIFNAVAVVLPKLVGVMSLLGHMYVSVALWAFLEMMFIRVLDCGRRLVSRSDEHEVAAARLHPTTGSVEVLAVFFLDPSEYLHYVVELLAKQPPMRFWTAPPLGCWIYLCPCTPCAQPAHASYQLLKFARHALFLYFVAMPFVPFLRMMVHAEVTRPHQPSIFMLLFVAESALALIALYALFIMYWLTHDILKGYRTSLKFFTLKAVILLAPVQQLALEAVVGDHSEWWECVLNVVLSVPLCMLLRHAYPPHELPMKRGLGNATVTLPKPRLPLPTQQYLDERKVASRRG</sequence>